<evidence type="ECO:0000313" key="2">
    <source>
        <dbReference type="Proteomes" id="UP001348641"/>
    </source>
</evidence>
<dbReference type="Proteomes" id="UP001348641">
    <property type="component" value="Unassembled WGS sequence"/>
</dbReference>
<protein>
    <submittedName>
        <fullName evidence="1">Uncharacterized protein</fullName>
    </submittedName>
</protein>
<comment type="caution">
    <text evidence="1">The sequence shown here is derived from an EMBL/GenBank/DDBJ whole genome shotgun (WGS) entry which is preliminary data.</text>
</comment>
<dbReference type="RefSeq" id="WP_330158793.1">
    <property type="nucleotide sequence ID" value="NZ_BAAAJA010000049.1"/>
</dbReference>
<gene>
    <name evidence="1" type="ORF">Q8A49_14615</name>
</gene>
<reference evidence="1 2" key="1">
    <citation type="submission" date="2023-07" db="EMBL/GenBank/DDBJ databases">
        <authorList>
            <person name="Girao M."/>
            <person name="Carvalho M.F."/>
        </authorList>
    </citation>
    <scope>NUCLEOTIDE SEQUENCE [LARGE SCALE GENOMIC DNA]</scope>
    <source>
        <strain evidence="1 2">66/93</strain>
    </source>
</reference>
<dbReference type="EMBL" id="JAUUCC010000033">
    <property type="protein sequence ID" value="MEE2051730.1"/>
    <property type="molecule type" value="Genomic_DNA"/>
</dbReference>
<evidence type="ECO:0000313" key="1">
    <source>
        <dbReference type="EMBL" id="MEE2051730.1"/>
    </source>
</evidence>
<name>A0ABU7KR05_9ACTN</name>
<organism evidence="1 2">
    <name type="scientific">Nocardiopsis tropica</name>
    <dbReference type="NCBI Taxonomy" id="109330"/>
    <lineage>
        <taxon>Bacteria</taxon>
        <taxon>Bacillati</taxon>
        <taxon>Actinomycetota</taxon>
        <taxon>Actinomycetes</taxon>
        <taxon>Streptosporangiales</taxon>
        <taxon>Nocardiopsidaceae</taxon>
        <taxon>Nocardiopsis</taxon>
    </lineage>
</organism>
<sequence>MKLPHTYVDEAENTLTITARPGPRLVTRTTIPTEDERDVTEHVASVTAPKGADAVELASAVLAAAGDTGHTVVSIQDSERTIRIRESIAAEAMRERAAETAYHDLSTENAEMADAIRKLPLLPDGVAAFRNAAAMHAEARTPLTADTDA</sequence>
<proteinExistence type="predicted"/>
<accession>A0ABU7KR05</accession>